<dbReference type="NCBIfam" id="TIGR02937">
    <property type="entry name" value="sigma70-ECF"/>
    <property type="match status" value="1"/>
</dbReference>
<accession>A0A5C7FFF8</accession>
<dbReference type="InterPro" id="IPR007627">
    <property type="entry name" value="RNA_pol_sigma70_r2"/>
</dbReference>
<gene>
    <name evidence="7" type="ORF">FUA23_11965</name>
</gene>
<evidence type="ECO:0000313" key="8">
    <source>
        <dbReference type="Proteomes" id="UP000321907"/>
    </source>
</evidence>
<dbReference type="OrthoDB" id="795989at2"/>
<dbReference type="GO" id="GO:0006352">
    <property type="term" value="P:DNA-templated transcription initiation"/>
    <property type="evidence" value="ECO:0007669"/>
    <property type="project" value="InterPro"/>
</dbReference>
<dbReference type="Proteomes" id="UP000321907">
    <property type="component" value="Unassembled WGS sequence"/>
</dbReference>
<protein>
    <submittedName>
        <fullName evidence="7">RNA polymerase sigma factor</fullName>
    </submittedName>
</protein>
<dbReference type="Gene3D" id="1.10.1740.10">
    <property type="match status" value="1"/>
</dbReference>
<organism evidence="7 8">
    <name type="scientific">Neolewinella aurantiaca</name>
    <dbReference type="NCBI Taxonomy" id="2602767"/>
    <lineage>
        <taxon>Bacteria</taxon>
        <taxon>Pseudomonadati</taxon>
        <taxon>Bacteroidota</taxon>
        <taxon>Saprospiria</taxon>
        <taxon>Saprospirales</taxon>
        <taxon>Lewinellaceae</taxon>
        <taxon>Neolewinella</taxon>
    </lineage>
</organism>
<dbReference type="InterPro" id="IPR014284">
    <property type="entry name" value="RNA_pol_sigma-70_dom"/>
</dbReference>
<feature type="domain" description="RNA polymerase sigma-70 region 2" evidence="5">
    <location>
        <begin position="58"/>
        <end position="124"/>
    </location>
</feature>
<dbReference type="InterPro" id="IPR039425">
    <property type="entry name" value="RNA_pol_sigma-70-like"/>
</dbReference>
<sequence length="211" mass="24787">MVSESVYWGWRVHVPPRSSLKNDASSKTGFAPAFAPLILWCTRSLRIMTPHEISRLSRRFYPEYRSFALNLTRDEESAADLLQEAIYLVLKNHDRFTNGTNLQAWIKTIIRNTFISGYRKQKRRQEITEEHLHQEAWMNKTTDENPAESDLGAEEIMSRIEELPENFRRAFLLHYNGMKYKDIATLTNVPVGTAKSRVWTARNMLRDRIKR</sequence>
<comment type="similarity">
    <text evidence="1">Belongs to the sigma-70 factor family. ECF subfamily.</text>
</comment>
<keyword evidence="3" id="KW-0731">Sigma factor</keyword>
<comment type="caution">
    <text evidence="7">The sequence shown here is derived from an EMBL/GenBank/DDBJ whole genome shotgun (WGS) entry which is preliminary data.</text>
</comment>
<dbReference type="InterPro" id="IPR036388">
    <property type="entry name" value="WH-like_DNA-bd_sf"/>
</dbReference>
<dbReference type="PANTHER" id="PTHR43133:SF25">
    <property type="entry name" value="RNA POLYMERASE SIGMA FACTOR RFAY-RELATED"/>
    <property type="match status" value="1"/>
</dbReference>
<dbReference type="Pfam" id="PF08281">
    <property type="entry name" value="Sigma70_r4_2"/>
    <property type="match status" value="1"/>
</dbReference>
<proteinExistence type="inferred from homology"/>
<dbReference type="GO" id="GO:0016987">
    <property type="term" value="F:sigma factor activity"/>
    <property type="evidence" value="ECO:0007669"/>
    <property type="project" value="UniProtKB-KW"/>
</dbReference>
<evidence type="ECO:0000256" key="4">
    <source>
        <dbReference type="ARBA" id="ARBA00023163"/>
    </source>
</evidence>
<dbReference type="EMBL" id="VOXD01000017">
    <property type="protein sequence ID" value="TXF88998.1"/>
    <property type="molecule type" value="Genomic_DNA"/>
</dbReference>
<dbReference type="InterPro" id="IPR013324">
    <property type="entry name" value="RNA_pol_sigma_r3/r4-like"/>
</dbReference>
<keyword evidence="4" id="KW-0804">Transcription</keyword>
<evidence type="ECO:0000259" key="6">
    <source>
        <dbReference type="Pfam" id="PF08281"/>
    </source>
</evidence>
<dbReference type="InterPro" id="IPR013325">
    <property type="entry name" value="RNA_pol_sigma_r2"/>
</dbReference>
<dbReference type="InterPro" id="IPR013249">
    <property type="entry name" value="RNA_pol_sigma70_r4_t2"/>
</dbReference>
<dbReference type="AlphaFoldDB" id="A0A5C7FFF8"/>
<feature type="domain" description="RNA polymerase sigma factor 70 region 4 type 2" evidence="6">
    <location>
        <begin position="154"/>
        <end position="198"/>
    </location>
</feature>
<dbReference type="SUPFAM" id="SSF88946">
    <property type="entry name" value="Sigma2 domain of RNA polymerase sigma factors"/>
    <property type="match status" value="1"/>
</dbReference>
<dbReference type="Gene3D" id="1.10.10.10">
    <property type="entry name" value="Winged helix-like DNA-binding domain superfamily/Winged helix DNA-binding domain"/>
    <property type="match status" value="1"/>
</dbReference>
<dbReference type="PANTHER" id="PTHR43133">
    <property type="entry name" value="RNA POLYMERASE ECF-TYPE SIGMA FACTO"/>
    <property type="match status" value="1"/>
</dbReference>
<dbReference type="GO" id="GO:0003677">
    <property type="term" value="F:DNA binding"/>
    <property type="evidence" value="ECO:0007669"/>
    <property type="project" value="InterPro"/>
</dbReference>
<keyword evidence="2" id="KW-0805">Transcription regulation</keyword>
<evidence type="ECO:0000256" key="2">
    <source>
        <dbReference type="ARBA" id="ARBA00023015"/>
    </source>
</evidence>
<evidence type="ECO:0000259" key="5">
    <source>
        <dbReference type="Pfam" id="PF04542"/>
    </source>
</evidence>
<evidence type="ECO:0000256" key="3">
    <source>
        <dbReference type="ARBA" id="ARBA00023082"/>
    </source>
</evidence>
<name>A0A5C7FFF8_9BACT</name>
<keyword evidence="8" id="KW-1185">Reference proteome</keyword>
<dbReference type="Pfam" id="PF04542">
    <property type="entry name" value="Sigma70_r2"/>
    <property type="match status" value="1"/>
</dbReference>
<dbReference type="SUPFAM" id="SSF88659">
    <property type="entry name" value="Sigma3 and sigma4 domains of RNA polymerase sigma factors"/>
    <property type="match status" value="1"/>
</dbReference>
<evidence type="ECO:0000313" key="7">
    <source>
        <dbReference type="EMBL" id="TXF88998.1"/>
    </source>
</evidence>
<evidence type="ECO:0000256" key="1">
    <source>
        <dbReference type="ARBA" id="ARBA00010641"/>
    </source>
</evidence>
<reference evidence="7 8" key="1">
    <citation type="submission" date="2019-08" db="EMBL/GenBank/DDBJ databases">
        <title>Lewinella sp. strain SSH13 Genome sequencing and assembly.</title>
        <authorList>
            <person name="Kim I."/>
        </authorList>
    </citation>
    <scope>NUCLEOTIDE SEQUENCE [LARGE SCALE GENOMIC DNA]</scope>
    <source>
        <strain evidence="7 8">SSH13</strain>
    </source>
</reference>